<comment type="caution">
    <text evidence="2">The sequence shown here is derived from an EMBL/GenBank/DDBJ whole genome shotgun (WGS) entry which is preliminary data.</text>
</comment>
<dbReference type="Gene3D" id="3.10.180.10">
    <property type="entry name" value="2,3-Dihydroxybiphenyl 1,2-Dioxygenase, domain 1"/>
    <property type="match status" value="1"/>
</dbReference>
<protein>
    <submittedName>
        <fullName evidence="2">Glyoxalase</fullName>
    </submittedName>
</protein>
<dbReference type="AlphaFoldDB" id="A0A7Z1AWG8"/>
<dbReference type="InterPro" id="IPR037523">
    <property type="entry name" value="VOC_core"/>
</dbReference>
<keyword evidence="3" id="KW-1185">Reference proteome</keyword>
<evidence type="ECO:0000313" key="2">
    <source>
        <dbReference type="EMBL" id="OLF08027.1"/>
    </source>
</evidence>
<evidence type="ECO:0000259" key="1">
    <source>
        <dbReference type="PROSITE" id="PS51819"/>
    </source>
</evidence>
<proteinExistence type="predicted"/>
<name>A0A7Z1AWG8_9PSEU</name>
<feature type="domain" description="VOC" evidence="1">
    <location>
        <begin position="21"/>
        <end position="144"/>
    </location>
</feature>
<dbReference type="EMBL" id="MSIF01000013">
    <property type="protein sequence ID" value="OLF08027.1"/>
    <property type="molecule type" value="Genomic_DNA"/>
</dbReference>
<dbReference type="InterPro" id="IPR029068">
    <property type="entry name" value="Glyas_Bleomycin-R_OHBP_Dase"/>
</dbReference>
<dbReference type="OrthoDB" id="9798201at2"/>
<dbReference type="PANTHER" id="PTHR36503">
    <property type="entry name" value="BLR2520 PROTEIN"/>
    <property type="match status" value="1"/>
</dbReference>
<reference evidence="2 3" key="1">
    <citation type="submission" date="2016-12" db="EMBL/GenBank/DDBJ databases">
        <title>The draft genome sequence of Actinophytocola xinjiangensis.</title>
        <authorList>
            <person name="Wang W."/>
            <person name="Yuan L."/>
        </authorList>
    </citation>
    <scope>NUCLEOTIDE SEQUENCE [LARGE SCALE GENOMIC DNA]</scope>
    <source>
        <strain evidence="2 3">CGMCC 4.4663</strain>
    </source>
</reference>
<organism evidence="2 3">
    <name type="scientific">Actinophytocola xinjiangensis</name>
    <dbReference type="NCBI Taxonomy" id="485602"/>
    <lineage>
        <taxon>Bacteria</taxon>
        <taxon>Bacillati</taxon>
        <taxon>Actinomycetota</taxon>
        <taxon>Actinomycetes</taxon>
        <taxon>Pseudonocardiales</taxon>
        <taxon>Pseudonocardiaceae</taxon>
    </lineage>
</organism>
<dbReference type="Pfam" id="PF00903">
    <property type="entry name" value="Glyoxalase"/>
    <property type="match status" value="1"/>
</dbReference>
<dbReference type="PANTHER" id="PTHR36503:SF3">
    <property type="entry name" value="BLR0126 PROTEIN"/>
    <property type="match status" value="1"/>
</dbReference>
<dbReference type="SUPFAM" id="SSF54593">
    <property type="entry name" value="Glyoxalase/Bleomycin resistance protein/Dihydroxybiphenyl dioxygenase"/>
    <property type="match status" value="1"/>
</dbReference>
<accession>A0A7Z1AWG8</accession>
<gene>
    <name evidence="2" type="ORF">BLA60_24460</name>
</gene>
<dbReference type="PROSITE" id="PS51819">
    <property type="entry name" value="VOC"/>
    <property type="match status" value="1"/>
</dbReference>
<evidence type="ECO:0000313" key="3">
    <source>
        <dbReference type="Proteomes" id="UP000185696"/>
    </source>
</evidence>
<dbReference type="Proteomes" id="UP000185696">
    <property type="component" value="Unassembled WGS sequence"/>
</dbReference>
<sequence>MSDSFKTAGEHRGYRRGMAPRFDLIGLVVADMAASLAFYRRLGLDVPPGSDDQPHVEAGLPGGLRFAWDTEASVRAIDPSFERPTGSAVGLAFLCDSPSEVDTVYAGLVAAGYHGHLEPWDAFWGQRYATVADPDGYHVDLFAPLG</sequence>
<dbReference type="InterPro" id="IPR004360">
    <property type="entry name" value="Glyas_Fos-R_dOase_dom"/>
</dbReference>